<evidence type="ECO:0000313" key="1">
    <source>
        <dbReference type="EMBL" id="NME67412.1"/>
    </source>
</evidence>
<comment type="caution">
    <text evidence="1">The sequence shown here is derived from an EMBL/GenBank/DDBJ whole genome shotgun (WGS) entry which is preliminary data.</text>
</comment>
<evidence type="ECO:0000313" key="2">
    <source>
        <dbReference type="Proteomes" id="UP000576082"/>
    </source>
</evidence>
<dbReference type="AlphaFoldDB" id="A0A7X9RTM0"/>
<sequence>MNYSEKYKSDFQKIEWDESSKILKSTWNTPINISEELYRNEIIQYLRVTEEVAPKLILVDAIRAYYNVKPETQDWINEQSVPLNVKIGLEKMAFIVSSDIFSQMSFEKILDKTTSEIDLFILQYFDDEQNATEWLTNSLD</sequence>
<accession>A0A7X9RTM0</accession>
<keyword evidence="2" id="KW-1185">Reference proteome</keyword>
<name>A0A7X9RTM0_9BACT</name>
<evidence type="ECO:0008006" key="3">
    <source>
        <dbReference type="Google" id="ProtNLM"/>
    </source>
</evidence>
<organism evidence="1 2">
    <name type="scientific">Flammeovirga aprica JL-4</name>
    <dbReference type="NCBI Taxonomy" id="694437"/>
    <lineage>
        <taxon>Bacteria</taxon>
        <taxon>Pseudomonadati</taxon>
        <taxon>Bacteroidota</taxon>
        <taxon>Cytophagia</taxon>
        <taxon>Cytophagales</taxon>
        <taxon>Flammeovirgaceae</taxon>
        <taxon>Flammeovirga</taxon>
    </lineage>
</organism>
<reference evidence="1 2" key="1">
    <citation type="submission" date="2020-04" db="EMBL/GenBank/DDBJ databases">
        <title>Flammeovirga sp. SR4, a novel species isolated from seawater.</title>
        <authorList>
            <person name="Wang X."/>
        </authorList>
    </citation>
    <scope>NUCLEOTIDE SEQUENCE [LARGE SCALE GENOMIC DNA]</scope>
    <source>
        <strain evidence="1 2">ATCC 23126</strain>
    </source>
</reference>
<dbReference type="EMBL" id="JABANE010000010">
    <property type="protein sequence ID" value="NME67412.1"/>
    <property type="molecule type" value="Genomic_DNA"/>
</dbReference>
<protein>
    <recommendedName>
        <fullName evidence="3">STAS/SEC14 domain-containing protein</fullName>
    </recommendedName>
</protein>
<dbReference type="Proteomes" id="UP000576082">
    <property type="component" value="Unassembled WGS sequence"/>
</dbReference>
<proteinExistence type="predicted"/>
<gene>
    <name evidence="1" type="ORF">HHU12_05495</name>
</gene>
<dbReference type="RefSeq" id="WP_169655746.1">
    <property type="nucleotide sequence ID" value="NZ_JABANE010000010.1"/>
</dbReference>